<comment type="caution">
    <text evidence="1">The sequence shown here is derived from an EMBL/GenBank/DDBJ whole genome shotgun (WGS) entry which is preliminary data.</text>
</comment>
<keyword evidence="2" id="KW-1185">Reference proteome</keyword>
<reference evidence="1" key="2">
    <citation type="submission" date="2020-11" db="EMBL/GenBank/DDBJ databases">
        <authorList>
            <consortium name="DOE Joint Genome Institute"/>
            <person name="Kuo A."/>
            <person name="Miyauchi S."/>
            <person name="Kiss E."/>
            <person name="Drula E."/>
            <person name="Kohler A."/>
            <person name="Sanchez-Garcia M."/>
            <person name="Andreopoulos B."/>
            <person name="Barry K.W."/>
            <person name="Bonito G."/>
            <person name="Buee M."/>
            <person name="Carver A."/>
            <person name="Chen C."/>
            <person name="Cichocki N."/>
            <person name="Clum A."/>
            <person name="Culley D."/>
            <person name="Crous P.W."/>
            <person name="Fauchery L."/>
            <person name="Girlanda M."/>
            <person name="Hayes R."/>
            <person name="Keri Z."/>
            <person name="Labutti K."/>
            <person name="Lipzen A."/>
            <person name="Lombard V."/>
            <person name="Magnuson J."/>
            <person name="Maillard F."/>
            <person name="Morin E."/>
            <person name="Murat C."/>
            <person name="Nolan M."/>
            <person name="Ohm R."/>
            <person name="Pangilinan J."/>
            <person name="Pereira M."/>
            <person name="Perotto S."/>
            <person name="Peter M."/>
            <person name="Riley R."/>
            <person name="Sitrit Y."/>
            <person name="Stielow B."/>
            <person name="Szollosi G."/>
            <person name="Zifcakova L."/>
            <person name="Stursova M."/>
            <person name="Spatafora J.W."/>
            <person name="Tedersoo L."/>
            <person name="Vaario L.-M."/>
            <person name="Yamada A."/>
            <person name="Yan M."/>
            <person name="Wang P."/>
            <person name="Xu J."/>
            <person name="Bruns T."/>
            <person name="Baldrian P."/>
            <person name="Vilgalys R."/>
            <person name="Henrissat B."/>
            <person name="Grigoriev I.V."/>
            <person name="Hibbett D."/>
            <person name="Nagy L.G."/>
            <person name="Martin F.M."/>
        </authorList>
    </citation>
    <scope>NUCLEOTIDE SEQUENCE</scope>
    <source>
        <strain evidence="1">UH-Tt-Lm1</strain>
    </source>
</reference>
<dbReference type="Proteomes" id="UP000736335">
    <property type="component" value="Unassembled WGS sequence"/>
</dbReference>
<dbReference type="OrthoDB" id="2932645at2759"/>
<accession>A0A9P6H3T1</accession>
<evidence type="ECO:0000313" key="2">
    <source>
        <dbReference type="Proteomes" id="UP000736335"/>
    </source>
</evidence>
<dbReference type="AlphaFoldDB" id="A0A9P6H3T1"/>
<dbReference type="EMBL" id="WIUZ02000021">
    <property type="protein sequence ID" value="KAF9778875.1"/>
    <property type="molecule type" value="Genomic_DNA"/>
</dbReference>
<reference evidence="1" key="1">
    <citation type="journal article" date="2020" name="Nat. Commun.">
        <title>Large-scale genome sequencing of mycorrhizal fungi provides insights into the early evolution of symbiotic traits.</title>
        <authorList>
            <person name="Miyauchi S."/>
            <person name="Kiss E."/>
            <person name="Kuo A."/>
            <person name="Drula E."/>
            <person name="Kohler A."/>
            <person name="Sanchez-Garcia M."/>
            <person name="Morin E."/>
            <person name="Andreopoulos B."/>
            <person name="Barry K.W."/>
            <person name="Bonito G."/>
            <person name="Buee M."/>
            <person name="Carver A."/>
            <person name="Chen C."/>
            <person name="Cichocki N."/>
            <person name="Clum A."/>
            <person name="Culley D."/>
            <person name="Crous P.W."/>
            <person name="Fauchery L."/>
            <person name="Girlanda M."/>
            <person name="Hayes R.D."/>
            <person name="Keri Z."/>
            <person name="LaButti K."/>
            <person name="Lipzen A."/>
            <person name="Lombard V."/>
            <person name="Magnuson J."/>
            <person name="Maillard F."/>
            <person name="Murat C."/>
            <person name="Nolan M."/>
            <person name="Ohm R.A."/>
            <person name="Pangilinan J."/>
            <person name="Pereira M.F."/>
            <person name="Perotto S."/>
            <person name="Peter M."/>
            <person name="Pfister S."/>
            <person name="Riley R."/>
            <person name="Sitrit Y."/>
            <person name="Stielow J.B."/>
            <person name="Szollosi G."/>
            <person name="Zifcakova L."/>
            <person name="Stursova M."/>
            <person name="Spatafora J.W."/>
            <person name="Tedersoo L."/>
            <person name="Vaario L.M."/>
            <person name="Yamada A."/>
            <person name="Yan M."/>
            <person name="Wang P."/>
            <person name="Xu J."/>
            <person name="Bruns T."/>
            <person name="Baldrian P."/>
            <person name="Vilgalys R."/>
            <person name="Dunand C."/>
            <person name="Henrissat B."/>
            <person name="Grigoriev I.V."/>
            <person name="Hibbett D."/>
            <person name="Nagy L.G."/>
            <person name="Martin F.M."/>
        </authorList>
    </citation>
    <scope>NUCLEOTIDE SEQUENCE</scope>
    <source>
        <strain evidence="1">UH-Tt-Lm1</strain>
    </source>
</reference>
<evidence type="ECO:0000313" key="1">
    <source>
        <dbReference type="EMBL" id="KAF9778875.1"/>
    </source>
</evidence>
<proteinExistence type="predicted"/>
<gene>
    <name evidence="1" type="ORF">BJ322DRAFT_1113757</name>
</gene>
<organism evidence="1 2">
    <name type="scientific">Thelephora terrestris</name>
    <dbReference type="NCBI Taxonomy" id="56493"/>
    <lineage>
        <taxon>Eukaryota</taxon>
        <taxon>Fungi</taxon>
        <taxon>Dikarya</taxon>
        <taxon>Basidiomycota</taxon>
        <taxon>Agaricomycotina</taxon>
        <taxon>Agaricomycetes</taxon>
        <taxon>Thelephorales</taxon>
        <taxon>Thelephoraceae</taxon>
        <taxon>Thelephora</taxon>
    </lineage>
</organism>
<protein>
    <submittedName>
        <fullName evidence="1">Uncharacterized protein</fullName>
    </submittedName>
</protein>
<sequence>MDADPAAANHINKLEHSSPTELLVQLPLLFEKILDPDQEPKFTYSYVLGIRRVFSRERQGAENLQSPGSGFSRFGQAALDAGLVSTMKSIIATANQGDYVVLSIYYAIDALTGLYRTGTLDQKRTLSEQILEQDVLTIVHDRLGNYPYFIVRIVAAEFVAAIARGSNYFTVQPSTAVTAEMIFQCCQACLVGPGQAEEEMKDPSRRWTTRHIWEGQRRMTIREAANYAPRRYGILQENVFYSVMDLVSPLPARKKTTVLEMLRRRPQILRQILTIASEARPPWYPETEVYSIAAECFSVLVNLPMDRVPGVSVSVEADLQREIDQEWTATLEILQMVTAIPGWINKVYAMWNRVESERWTAVQVLLDRITDHHNVKDPNALYHIMKQRGTSRLAVLRTVISLTYVPESLPDIFVLTFLRIAYACSPKPTPLEDIPPSPAAFDALYLSIERSQEVARKPISAIYTSPIDPDYSSILYREEFSGPIAFLRLMLLLSERRLLSKIPSWSAIPAYRGDAMEPGIKKPSLSQLKQITSHAVIRRFVSMALKRAMDLRDVHGRREVQRGKFGDARWSYACGSELSAAIVAFLESPEAATELKSEFLDDTKKELVLCLGNAAEMSIRGKKHSEGLKFASAAVALGAGCTGLSETILIKNKNRYETALNAMR</sequence>
<name>A0A9P6H3T1_9AGAM</name>